<feature type="compositionally biased region" description="Acidic residues" evidence="15">
    <location>
        <begin position="435"/>
        <end position="444"/>
    </location>
</feature>
<dbReference type="Pfam" id="PF12781">
    <property type="entry name" value="AAA_9"/>
    <property type="match status" value="1"/>
</dbReference>
<dbReference type="InterPro" id="IPR041658">
    <property type="entry name" value="AAA_lid_11"/>
</dbReference>
<protein>
    <submittedName>
        <fullName evidence="25">Dynein heavy chain, putative</fullName>
    </submittedName>
</protein>
<keyword evidence="5" id="KW-0677">Repeat</keyword>
<evidence type="ECO:0000313" key="26">
    <source>
        <dbReference type="Proteomes" id="UP000076359"/>
    </source>
</evidence>
<dbReference type="Gene3D" id="1.10.8.710">
    <property type="match status" value="1"/>
</dbReference>
<dbReference type="GO" id="GO:0008569">
    <property type="term" value="F:minus-end-directed microtubule motor activity"/>
    <property type="evidence" value="ECO:0007669"/>
    <property type="project" value="InterPro"/>
</dbReference>
<feature type="domain" description="Dynein heavy chain linker" evidence="17">
    <location>
        <begin position="2265"/>
        <end position="2564"/>
    </location>
</feature>
<dbReference type="Gene3D" id="1.10.8.1220">
    <property type="match status" value="1"/>
</dbReference>
<dbReference type="InterPro" id="IPR043157">
    <property type="entry name" value="Dynein_AAA1S"/>
</dbReference>
<dbReference type="Gene3D" id="3.10.490.20">
    <property type="match status" value="1"/>
</dbReference>
<evidence type="ECO:0000256" key="10">
    <source>
        <dbReference type="ARBA" id="ARBA00023069"/>
    </source>
</evidence>
<evidence type="ECO:0000256" key="8">
    <source>
        <dbReference type="ARBA" id="ARBA00023017"/>
    </source>
</evidence>
<evidence type="ECO:0000259" key="21">
    <source>
        <dbReference type="Pfam" id="PF12781"/>
    </source>
</evidence>
<evidence type="ECO:0000259" key="17">
    <source>
        <dbReference type="Pfam" id="PF08393"/>
    </source>
</evidence>
<evidence type="ECO:0000259" key="23">
    <source>
        <dbReference type="Pfam" id="PF18198"/>
    </source>
</evidence>
<accession>A0A151LHL2</accession>
<dbReference type="FunFam" id="3.40.50.300:FF:001375">
    <property type="entry name" value="Dynein heavy chain, putative"/>
    <property type="match status" value="1"/>
</dbReference>
<keyword evidence="3" id="KW-0963">Cytoplasm</keyword>
<feature type="compositionally biased region" description="Low complexity" evidence="15">
    <location>
        <begin position="484"/>
        <end position="505"/>
    </location>
</feature>
<feature type="region of interest" description="Disordered" evidence="15">
    <location>
        <begin position="5184"/>
        <end position="5269"/>
    </location>
</feature>
<dbReference type="InterPro" id="IPR042228">
    <property type="entry name" value="Dynein_linker_3"/>
</dbReference>
<feature type="compositionally biased region" description="Basic and acidic residues" evidence="15">
    <location>
        <begin position="423"/>
        <end position="434"/>
    </location>
</feature>
<feature type="compositionally biased region" description="Basic and acidic residues" evidence="15">
    <location>
        <begin position="3303"/>
        <end position="3327"/>
    </location>
</feature>
<evidence type="ECO:0000256" key="6">
    <source>
        <dbReference type="ARBA" id="ARBA00022741"/>
    </source>
</evidence>
<gene>
    <name evidence="25" type="ORF">PRSY57_0903400</name>
</gene>
<dbReference type="GO" id="GO:0005874">
    <property type="term" value="C:microtubule"/>
    <property type="evidence" value="ECO:0007669"/>
    <property type="project" value="UniProtKB-KW"/>
</dbReference>
<feature type="region of interest" description="Disordered" evidence="15">
    <location>
        <begin position="413"/>
        <end position="512"/>
    </location>
</feature>
<dbReference type="Pfam" id="PF18198">
    <property type="entry name" value="AAA_lid_11"/>
    <property type="match status" value="1"/>
</dbReference>
<dbReference type="InterPro" id="IPR024743">
    <property type="entry name" value="Dynein_HC_stalk"/>
</dbReference>
<feature type="domain" description="Dynein heavy chain ATP-binding dynein motor region" evidence="21">
    <location>
        <begin position="4769"/>
        <end position="4992"/>
    </location>
</feature>
<dbReference type="InterPro" id="IPR041228">
    <property type="entry name" value="Dynein_C"/>
</dbReference>
<feature type="compositionally biased region" description="Basic and acidic residues" evidence="15">
    <location>
        <begin position="3344"/>
        <end position="3384"/>
    </location>
</feature>
<feature type="domain" description="Dynein heavy chain AAA lid" evidence="23">
    <location>
        <begin position="5551"/>
        <end position="5691"/>
    </location>
</feature>
<dbReference type="GO" id="GO:0097729">
    <property type="term" value="C:9+2 motile cilium"/>
    <property type="evidence" value="ECO:0007669"/>
    <property type="project" value="TreeGrafter"/>
</dbReference>
<dbReference type="VEuPathDB" id="PlasmoDB:PRG01_0912700"/>
<dbReference type="Pfam" id="PF12774">
    <property type="entry name" value="AAA_6"/>
    <property type="match status" value="1"/>
</dbReference>
<dbReference type="RefSeq" id="XP_012762727.2">
    <property type="nucleotide sequence ID" value="XM_012907273.2"/>
</dbReference>
<dbReference type="Gene3D" id="3.40.50.300">
    <property type="entry name" value="P-loop containing nucleotide triphosphate hydrolases"/>
    <property type="match status" value="6"/>
</dbReference>
<dbReference type="Gene3D" id="6.10.140.1060">
    <property type="match status" value="1"/>
</dbReference>
<feature type="compositionally biased region" description="Basic and acidic residues" evidence="15">
    <location>
        <begin position="2059"/>
        <end position="2083"/>
    </location>
</feature>
<dbReference type="Pfam" id="PF12777">
    <property type="entry name" value="MT"/>
    <property type="match status" value="1"/>
</dbReference>
<evidence type="ECO:0000259" key="18">
    <source>
        <dbReference type="Pfam" id="PF12774"/>
    </source>
</evidence>
<feature type="domain" description="Dynein heavy chain coiled coil stalk" evidence="19">
    <location>
        <begin position="4382"/>
        <end position="4740"/>
    </location>
</feature>
<dbReference type="Proteomes" id="UP000076359">
    <property type="component" value="Unassembled WGS sequence"/>
</dbReference>
<feature type="compositionally biased region" description="Basic and acidic residues" evidence="15">
    <location>
        <begin position="3493"/>
        <end position="3512"/>
    </location>
</feature>
<dbReference type="SUPFAM" id="SSF52540">
    <property type="entry name" value="P-loop containing nucleoside triphosphate hydrolases"/>
    <property type="match status" value="4"/>
</dbReference>
<dbReference type="Pfam" id="PF12775">
    <property type="entry name" value="AAA_7"/>
    <property type="match status" value="1"/>
</dbReference>
<keyword evidence="8" id="KW-0243">Dynein</keyword>
<keyword evidence="13" id="KW-0966">Cell projection</keyword>
<dbReference type="KEGG" id="prei:PRSY57_0903400"/>
<dbReference type="Gene3D" id="1.20.140.100">
    <property type="entry name" value="Dynein heavy chain, N-terminal domain 2"/>
    <property type="match status" value="1"/>
</dbReference>
<feature type="domain" description="Dynein heavy chain AAA module D4" evidence="20">
    <location>
        <begin position="4230"/>
        <end position="4368"/>
    </location>
</feature>
<evidence type="ECO:0000259" key="16">
    <source>
        <dbReference type="Pfam" id="PF03028"/>
    </source>
</evidence>
<dbReference type="FunFam" id="1.20.920.30:FF:000012">
    <property type="entry name" value="Dynein heavy chain, putative"/>
    <property type="match status" value="1"/>
</dbReference>
<feature type="compositionally biased region" description="Low complexity" evidence="15">
    <location>
        <begin position="1529"/>
        <end position="1550"/>
    </location>
</feature>
<feature type="region of interest" description="Disordered" evidence="15">
    <location>
        <begin position="1587"/>
        <end position="1646"/>
    </location>
</feature>
<feature type="region of interest" description="Disordered" evidence="15">
    <location>
        <begin position="3480"/>
        <end position="3520"/>
    </location>
</feature>
<evidence type="ECO:0000256" key="14">
    <source>
        <dbReference type="SAM" id="Coils"/>
    </source>
</evidence>
<comment type="subcellular location">
    <subcellularLocation>
        <location evidence="1">Cytoplasm</location>
        <location evidence="1">Cytoskeleton</location>
        <location evidence="1">Cilium axoneme</location>
    </subcellularLocation>
</comment>
<evidence type="ECO:0000256" key="13">
    <source>
        <dbReference type="ARBA" id="ARBA00023273"/>
    </source>
</evidence>
<evidence type="ECO:0000256" key="11">
    <source>
        <dbReference type="ARBA" id="ARBA00023175"/>
    </source>
</evidence>
<dbReference type="FunFam" id="3.40.50.300:FF:001221">
    <property type="entry name" value="Axonemal dynein heavy chain 8"/>
    <property type="match status" value="1"/>
</dbReference>
<dbReference type="GO" id="GO:0060294">
    <property type="term" value="P:cilium movement involved in cell motility"/>
    <property type="evidence" value="ECO:0007669"/>
    <property type="project" value="TreeGrafter"/>
</dbReference>
<dbReference type="InterPro" id="IPR013602">
    <property type="entry name" value="Dynein_heavy_linker"/>
</dbReference>
<dbReference type="InterPro" id="IPR035699">
    <property type="entry name" value="AAA_6"/>
</dbReference>
<comment type="caution">
    <text evidence="25">The sequence shown here is derived from an EMBL/GenBank/DDBJ whole genome shotgun (WGS) entry which is preliminary data.</text>
</comment>
<feature type="domain" description="Dynein heavy chain region D6 P-loop" evidence="16">
    <location>
        <begin position="5408"/>
        <end position="5517"/>
    </location>
</feature>
<feature type="compositionally biased region" description="Low complexity" evidence="15">
    <location>
        <begin position="5205"/>
        <end position="5248"/>
    </location>
</feature>
<feature type="compositionally biased region" description="Acidic residues" evidence="15">
    <location>
        <begin position="3385"/>
        <end position="3400"/>
    </location>
</feature>
<dbReference type="Gene3D" id="1.20.1270.280">
    <property type="match status" value="1"/>
</dbReference>
<dbReference type="InterPro" id="IPR043160">
    <property type="entry name" value="Dynein_C_barrel"/>
</dbReference>
<keyword evidence="11" id="KW-0505">Motor protein</keyword>
<dbReference type="FunFam" id="3.40.50.300:FF:001310">
    <property type="entry name" value="Dynein heavy chain, putative"/>
    <property type="match status" value="1"/>
</dbReference>
<feature type="coiled-coil region" evidence="14">
    <location>
        <begin position="4387"/>
        <end position="4424"/>
    </location>
</feature>
<feature type="region of interest" description="Disordered" evidence="15">
    <location>
        <begin position="3286"/>
        <end position="3405"/>
    </location>
</feature>
<feature type="compositionally biased region" description="Basic and acidic residues" evidence="15">
    <location>
        <begin position="5195"/>
        <end position="5204"/>
    </location>
</feature>
<evidence type="ECO:0000256" key="3">
    <source>
        <dbReference type="ARBA" id="ARBA00022490"/>
    </source>
</evidence>
<dbReference type="FunFam" id="1.20.58.1120:FF:000009">
    <property type="entry name" value="Dynein heavy chain, putative"/>
    <property type="match status" value="1"/>
</dbReference>
<feature type="domain" description="Dynein heavy chain AAA module D4" evidence="20">
    <location>
        <begin position="4033"/>
        <end position="4173"/>
    </location>
</feature>
<feature type="region of interest" description="Disordered" evidence="15">
    <location>
        <begin position="1527"/>
        <end position="1556"/>
    </location>
</feature>
<evidence type="ECO:0000256" key="5">
    <source>
        <dbReference type="ARBA" id="ARBA00022737"/>
    </source>
</evidence>
<dbReference type="VEuPathDB" id="PlasmoDB:PRCDC_0903400"/>
<keyword evidence="9 14" id="KW-0175">Coiled coil</keyword>
<dbReference type="InterPro" id="IPR042222">
    <property type="entry name" value="Dynein_2_N"/>
</dbReference>
<feature type="region of interest" description="Disordered" evidence="15">
    <location>
        <begin position="525"/>
        <end position="560"/>
    </location>
</feature>
<dbReference type="FunFam" id="1.20.920.20:FF:000009">
    <property type="entry name" value="Putative dynein heavy chain"/>
    <property type="match status" value="1"/>
</dbReference>
<dbReference type="EMBL" id="LVLA01000010">
    <property type="protein sequence ID" value="KYN98339.1"/>
    <property type="molecule type" value="Genomic_DNA"/>
</dbReference>
<name>A0A151LHL2_PLARE</name>
<dbReference type="FunFam" id="1.10.8.720:FF:000010">
    <property type="entry name" value="Dynein heavy chain, putative"/>
    <property type="match status" value="1"/>
</dbReference>
<dbReference type="GO" id="GO:0051959">
    <property type="term" value="F:dynein light intermediate chain binding"/>
    <property type="evidence" value="ECO:0007669"/>
    <property type="project" value="InterPro"/>
</dbReference>
<evidence type="ECO:0000256" key="1">
    <source>
        <dbReference type="ARBA" id="ARBA00004430"/>
    </source>
</evidence>
<feature type="domain" description="Dynein heavy chain linker" evidence="17">
    <location>
        <begin position="1953"/>
        <end position="2061"/>
    </location>
</feature>
<reference evidence="25 26" key="1">
    <citation type="journal article" date="2016" name="Nat. Commun.">
        <title>Genomes of cryptic chimpanzee Plasmodium species reveal key evolutionary events leading to human malaria.</title>
        <authorList>
            <person name="Sundararaman S.A."/>
            <person name="Plenderleith L.J."/>
            <person name="Liu W."/>
            <person name="Loy D.E."/>
            <person name="Learn G.H."/>
            <person name="Li Y."/>
            <person name="Shaw K.S."/>
            <person name="Ayouba A."/>
            <person name="Peeters M."/>
            <person name="Speede S."/>
            <person name="Shaw G.M."/>
            <person name="Bushman F.D."/>
            <person name="Brisson D."/>
            <person name="Rayner J.C."/>
            <person name="Sharp P.M."/>
            <person name="Hahn B.H."/>
        </authorList>
    </citation>
    <scope>NUCLEOTIDE SEQUENCE [LARGE SCALE GENOMIC DNA]</scope>
    <source>
        <strain evidence="25 26">SY57</strain>
    </source>
</reference>
<evidence type="ECO:0000259" key="19">
    <source>
        <dbReference type="Pfam" id="PF12777"/>
    </source>
</evidence>
<feature type="compositionally biased region" description="Basic residues" evidence="15">
    <location>
        <begin position="413"/>
        <end position="422"/>
    </location>
</feature>
<dbReference type="GO" id="GO:0036158">
    <property type="term" value="P:outer dynein arm assembly"/>
    <property type="evidence" value="ECO:0007669"/>
    <property type="project" value="TreeGrafter"/>
</dbReference>
<dbReference type="Pfam" id="PF18199">
    <property type="entry name" value="Dynein_C"/>
    <property type="match status" value="1"/>
</dbReference>
<feature type="compositionally biased region" description="Basic and acidic residues" evidence="15">
    <location>
        <begin position="551"/>
        <end position="560"/>
    </location>
</feature>
<dbReference type="FunFam" id="3.40.50.300:FF:001194">
    <property type="entry name" value="Dynein heavy chain, putative"/>
    <property type="match status" value="1"/>
</dbReference>
<dbReference type="Pfam" id="PF12780">
    <property type="entry name" value="AAA_8"/>
    <property type="match status" value="2"/>
</dbReference>
<feature type="compositionally biased region" description="Basic and acidic residues" evidence="15">
    <location>
        <begin position="4199"/>
        <end position="4208"/>
    </location>
</feature>
<dbReference type="FunFam" id="1.10.8.710:FF:000003">
    <property type="entry name" value="Dynein axonemal heavy chain 5"/>
    <property type="match status" value="1"/>
</dbReference>
<dbReference type="FunFam" id="1.20.140.100:FF:000001">
    <property type="entry name" value="dynein heavy chain 17, axonemal"/>
    <property type="match status" value="1"/>
</dbReference>
<proteinExistence type="inferred from homology"/>
<dbReference type="Pfam" id="PF08393">
    <property type="entry name" value="DHC_N2"/>
    <property type="match status" value="2"/>
</dbReference>
<feature type="compositionally biased region" description="Low complexity" evidence="15">
    <location>
        <begin position="4209"/>
        <end position="4228"/>
    </location>
</feature>
<dbReference type="InterPro" id="IPR035706">
    <property type="entry name" value="AAA_9"/>
</dbReference>
<evidence type="ECO:0000256" key="12">
    <source>
        <dbReference type="ARBA" id="ARBA00023212"/>
    </source>
</evidence>
<evidence type="ECO:0000256" key="15">
    <source>
        <dbReference type="SAM" id="MobiDB-lite"/>
    </source>
</evidence>
<sequence>MMERKNQDSQIYNTYKWVLNKLKFSYKEENNIDYLIDKNIEEKKTVVEKFLCDEENDLLLFSLENNEMVIAKEENIKFDQKIVYFYKHLNKNRKDDKKILYGILSPNILDTLKLMLNKIIYPLFINNKLINTNVSSDDINKFMMEFNTYIKELNEFILILEDIKKVKLRMQIYDSEINNDKKKDENILNDEEWEDKNISSCSSSISTIREFQKKGNESEYKINKKKNETAHLTKYLNILENLFNDMQMKIQQYKTSNLDVGPFIEIQYWRYKHRYLLFIIEELRSKEIKSIINNININNTNNEEQKYTYTFDILNKWRELETKIENEFNESKDNIKYLESIEQFILSLYLCNVENIIDNIPSLLNSIKMIYLVARFYNTPNKLNNLFIKITNQMIIKCKEEIYCAKKKKIRRIKRKQNKSKNKRNEERSRRDMDGENNEDMEDNLYEKNDGKNYSTQKNKDNNNNNNKDYDNDNNNVNDDDNNSDNNGDNNGDNNSDNSNDNESYNYDDDDDDEYYEVDEQEEDHFNGFTKENNYDRDDNYNNYNNNNYDDGEKHGNRSFENLKDGKKGSIYLNDDIKRDKLKNEEHNLWLLDPDNLIEKFNLCFKLHEIYKEEFESLKCFFEENNSTSISVDLNSKVIFCKLEIFCRRLKKLVDLFLCIKQFQILKSIKFDCVQNITKTFNKYIKEFKLKHTEDMLNYTDNYFDRDFVELRVYISELESDLQEHMINLLNNSSNIMLSFFIFFKFKESFIRDYLITFIQTKYDILLQQFLEILNSINNDLENYKNNLSTNKNINYLKNIFWTLSINYKINHIIKIFLDENDNNNNIMYDEKFHMNMNTFVNHDIHKNLKNIGKKKIYNSDKKDSDKEIYKDMEEIKKAPAPDEPIYEKINDKVQIVSSLQQQVLELLEDYEKKKNNENVIAHKKEVLSIDKNNDVLKEDVPDDEYKEEIELDKAEKNNFKDKEEGEKLNEYNKEVKIQKSKPKKNYNNNTYNNNEKKEKEKRKNILFKGGVGKEVLKLYLKISKFIEEYKNKLFKHWLSYTKNMNSLNVTVFVKHPKTKNIIVNFDNRIKKIIREAKIFLSFEFELPEEIKNMISQESKIYSFYYKFYNILILIKKMKSNKKRGIDLSLKYFFIYIDQLILPFLVKYTWNNYALEDSIDNLFKELYYFDESINSLYYIIKDHIYYNIKLLYKILDYKNERLVIHRQKKMFNKRIILCNSISKKIQIAIFDILSNIQYVYEDKLKSIITKEEIINTRNYYYEIFLSTLKKIYLKNIKILINTWSNFDDNNKNKGTTQNNINDMMNYKNMNSDINNNNNNNNYNYNYNVVEILLLIQDNDIIINPSIKSIKENIKKIINVSINNLIYIDNWITTEDLIRQFHGNSENEEGHDMEDLSNKTKKRDQIKKKSEHKNEENKFLSNDEIKRKKKKKKNIFDQVLDFSYFSKNNMNESGTSIEEELNMENENCVDNLNYYFEFYEKIREDKNIEKELLKLNDKLFVFQNAVDNFIKKFEKYKYIIKNFHLQKEQNNNNNNNNNNNSSDNNNNNKSNVIGDYNKRKDMMNDKILDMDYYMKDREDDEEKERNLLNFTENEDDLENVNMKNSTKGILDDANIDNSDNNDSDNYNGDNSDDDDDDDNNNNNNFKKYKEEEEKIKKFIEIKKDINNIESCYMLNMFKFNLESFKMYLINIIENEALECAKNVIEPLKKKSDMLIKKINTLKIKLKKKIIDIDSLYYVINIIKKIHIFESTIDIVLNPINDMLNILEFYMSNFLKKQMDSLRHSNNYDEEENYQIKFINNLEKKKSSGQLYNLDDLYNKNLLFTFNKLNVMKKKFVSFYKFEIEKKNLILSKFNELINLTKHVEEEIQEKKTTMKNELINNIYSFKIDIKTFREHFLKMNFKSEHINPLNAFELLKRYKEEINMLKNKYNSYYKGESIFGLKHQTHSDLFLSSNEIHNFYSLYDLYVQLKEKLNEWKNLKWFDGIQKMKELKNEILSFEKKCSQLPKNLKMIVIYKNLMKEIFYFKEITPIVDELEKKTILKRHWIEIINILKEKKKKDITGKEKKIQKKNYADEQKDHPKDNINNKSNNNKSNNNKYNNNNNNNNYNNINNNIKNNNNQVINDNVHQIDPLVDMDKNNVLEDLNVQQMSNENKNVTQVELINDLEDQTNKTSIQKDMFEKNDNSDKNHINLIHVDADENTYNTSEFKDEKMKKKNIENKKKINDQTDEEIISKKDISFQDGGLLEESAYLDEEEYINNLNKLDLDNMDFFIKDIINYHLLKKKDDILDICDSAEKEASIEEKINEQYKIWNETCFQFSKWKNRDYACILVGSKVIEIQESLEESQILLNNINSTKYSKPFKSKLLLLLNKLSDCSDIVERWIKVQMLWCSMESVFTSGDIARQMPIESKRFHQIDKDWINIINIANESSIVIECCQSSMLKELLPNMQKGLESCQKSLESYLEGKRSKFPRFYFVSNLVLLKILSQGSDINIIQSELIKLFDAINYLTIKTIQNKKRIICINNKEKDDIETVQLVNHVTIDGNIENWLILLEKEMQKAIKKECKLGVSNSSQLFKTLNLKEFCDKNIAQVALICLQVMWTNDIEKCIYKYHSEKNILKVTNKKINYIMSELVNICLSDLGTKLNRTKYETLVTIHVHQRDLFTEISAKIKEHKIKTTTDFDWIKQTRIYYKVEKNIILISISDVDFIYSYEYLGIKERLCITPLTDRCYLTCAQALGLCYGGAPAGPAGTGKTETVKDLGRTLGIYVIVTNCSNQHKYKDMAKIFKGLCRSGLWGCFDEFNRINLDVLSVVAMQIESIVTAKKQSLKYFLFPGDSKSINLNPSSAYFITMNPGYAGRQLLPENLKIFFRFISMMVPDRQIIIKVKLASVGYLDIDNLSNKFKSLYNLCEEQLSKQKHYDFGLRNILSVLRTAGDTKRSAGPNENDEEMLLMRTLRDMNLSKLIHDDVLLFLSLLNDVFPKFHNITKKSFQLIEENVLQIIKKKKLCAKGKWILKILQLYETSLVRHGFMLVGNTLTGKTEILNILTSALTNIGSVTKIITLNPKAITSEHMYGVKDNLSEEWTPGIFANIWEKYNNNNLKYNTWIVCDGPVDAIWIENLNTVLDDNKILTLANNDRIPMTDNTKIAFEVENLNNASPATVSRAGIVYISDSDLGYRPFIYSWLQKLKDINTYGMTLYAIFNKLFIFYLDKIQILSFLKENCKFVMDITDSILILQTINLLNSQIIQYINAINNFMYNEEDLNKIFFLDTNEKKLLPQSQKLIKSNIQEENNKYEQENGISSSEMKKGKDQLLNDEKYKSSNKLEDTKNMTLPNDLGKKPLFPTLEKKNDKYGKNLDNIKNEQKEQNDEERNKKMDKKEVDHDQQQDEEEKEQEEEYDDDTKLDGINNYTLSSGTKYEKVNIEECEEIMLYSIVWGLCGLLEYKDRLKVHNFLLKNVPVLKNVMGVNKKLYTEENEKIKQEQEQKQSKKKKELQHKGDYISTKQNKEEDKNNIELDNEQNVEDGEEFENEISLIYDFYFDMKLKKLVKWNVGPFKMPRNINSISSILIPTIETTKVEHIIKLISNIPIRCYNFHTYKSTLLLGSTGSAKTSIALLYTSKQEKNTKRFNFSSVTTPEKFQLFIESELERKTGKTYGPIGNTKSIIFIDDMSMPKINEWGDQSTLELLRQLIEFQGFYFLDKDKRGNFKKIIDLEYIGCINHPGCGNNDIPKRLKSKWFNVNILPYNLNSINTIYGTVLRTKFNKKQNFSDEIIENIDKVILCTINLFGRLKKHLLPVPSRFHYLYTTRDLAKIFYSMLLCPYESIDNNLYNFLCLWKHECERVLIDKLSRMEDKNFSLDQLKQIFNQYYPSYKDICEKNIYFSYFYVSEKEQQLYMIENDLIENNTAQEKTENNKINITISPSYINDTSNNLISTKLDNTNELNEKIDDSKTRSNSALYRQNDVDNQNVMNNNNNNNNNNILTKEGDNNGDIDNMNTFSFSWMKKDYKIVVDFERLRYIVYEYMKEYNINNVKKLDLVFFDDSLKHLIIINRVMQTPNGSCMLVGVGGSGKRSLTKLSVFISEQVLFQLNITKTYTKNLFFEDLKSLYISAGQMNKKTTFLLSDSDIEKNDFILEHVNSILSTGLVYGLFIKDEKEAICAEMKESYLKEMNKSNQSSKIKGGKKKKNRNDYNNNIDDMDMDEYHSKDSQSKSDASSTSSIDNDSISNENITNKKKKKDEKVINDFNVSSNVIFDYLLDNVRNNLHIFLCFSPIHKEFALRYQQFPCIYNCVTINWFLKWPLEALVNVSTAYLNNFNIDIEDNLKDDFFNLFAIVHNKVSDTCDTYKERMRRNTYVTPKSYLSFIDLYKQMYVKKYDEIKCLKESVDIGLKKLNEAAMDVQKMRESLTSEEEKLKESDEQMNILLEKVKDESLKAEKQSVEVSKFRDKCIKEKDLILKDQEEADKDLKAALPYLHEAEEAIKSITGKDITELKSMKTPSDIIRIVFDGVLILLQGKLKEPKIDVKYVNKQHIDFIQDSFDEYAKPLMADIRFLNLLFDFSKNEKDNINEETIELLKPYIQSTFFKTQIAKKASVAAEGLCKWVGAMAMYNQASKIVKPKMSYLKIQTGRLEDALKQLAEAEDSLLKAQLFVENLNLDIENMFKKKKALEETALKTKQRIEQANKLINGLSSEKDRWTDDSNNFSNIKKKIVGDVFICSSFITYCGMFNTEFRNYLMNDVFYNYTKNIKNIPVSSNIDIIKYVLSSDDTKICDWSVQKLPNDKLSIENALICENSNKYVLLIDPQCQASNWIKNKEFQNDLSNQRCITTFNSTKFKDNLEYCLSEGKTLLIENVEEYIDPILDSVLEKQIIKKGKKNYILIENNLINFDENFNLFMTTNIPNPNYSPEIYARCCVIDFTVTVKGLEDQLLGRVLTEEQKHLEITLKNIMIELKDNTKSLQDLDKQLLYKLNTSSSNLIEDEELIEVLNNTKLLSKELESKLKDSNEKKKEINEKREQYRSVALRGSILYFCIVDITNVNYIYNTSLHQFLEQFDLSIKKAEKGQHIKKRVESILYTLTNLIISYMERCLFDHHKIIFKLLISLKILLYDNIISNKDISFFLNPLSHYNPSNDINSEMTNTNMLNDPMDVLKSKKNKKNNKEMINNNNNMSIAINAVINNTMDSSSMNNDTMNVYLGSNENDKNKKDTNTSDVMSSSSSTKTGSRTTTTTTTTTTTITNNNNNNNMDGNSSNNAGDINSCKNNTSVTDHNISNKNKIDLHKKGAGKGKISSTKWLFKNEKLYKNIISLSNHSFGNDKNNRFFYDILNVIQLNENTWKNYYDILDIENKNIPYYNERLDVNSQISSFIKLCLIRCLREDRTILCANKFVDEVLNRNSDTIKHETLENIFSESSNRKPFLFLLSLASDPTNMIDDFAKKFKKYPTDKISMGEGQEVIAKEKLKNGIISGNWLILQNCHLNKNFIIDVYNMLKNLNEIEEDFRLFLTSEPDDEFPICILHGSIKISTSLSSGIKNNMRKIYKDIIKEDILEKIDDDKYRKIIYSLSYLHCVLCERKKFGPLGWCVPYEFSITDLFASYLFIEKHLYSTLLVNRPIDWESIHYMLAEVQYGGKVTDDLDRELLLTYVQYYFNEDLFRMKSEGSCEYLNLPKFYEITNFKNFIEKIPNIDTPSVLDLHNNAEITYRVNEARQVLNSILEIQPRDVDQGEEKSMETVVQEMCLGILQNLPTDINLEDVKKILYRKNKNIQPNMQTNAQLNVTCNLGATTKNFGILENSSYKGKNRDYNIDTNDNVNNNILQKSVMLNNPNNYTANVGKYIIPSDNKNKNLGLVKENELSLDIPDIAYWENDNEGEKNVQYNFSPLQVFFLQEMERIKKVIDLVKVNLNDIISAIDGSKIMTADLQNDTKYIFSQSVPKKWIYDASETEISWICNNLNQWLNILNLRYEQIMNYIYNGKLKSYWLPGFFNPQGFLTSMKQEITRLNKKDQLSLDEVVLYTDIKNYDVEKIKEFPEHGFNIHGLFIEGSKWNWQEGKLEESSPKILCENMPVIHITVVSNKDKKIKFIENNKHMFYNCPVYKYNVRTDKYFIFRIHLKSDIDPSIWKLRGTSLLCSKD</sequence>
<comment type="similarity">
    <text evidence="2">Belongs to the dynein heavy chain family.</text>
</comment>
<dbReference type="InterPro" id="IPR027417">
    <property type="entry name" value="P-loop_NTPase"/>
</dbReference>
<feature type="region of interest" description="Disordered" evidence="15">
    <location>
        <begin position="1383"/>
        <end position="1417"/>
    </location>
</feature>
<feature type="compositionally biased region" description="Low complexity" evidence="15">
    <location>
        <begin position="462"/>
        <end position="477"/>
    </location>
</feature>
<feature type="region of interest" description="Disordered" evidence="15">
    <location>
        <begin position="971"/>
        <end position="999"/>
    </location>
</feature>
<feature type="coiled-coil region" evidence="14">
    <location>
        <begin position="4941"/>
        <end position="5017"/>
    </location>
</feature>
<dbReference type="PANTHER" id="PTHR10676:SF365">
    <property type="entry name" value="AAA+ ATPASE DOMAIN-CONTAINING PROTEIN"/>
    <property type="match status" value="1"/>
</dbReference>
<dbReference type="FunFam" id="1.10.8.1220:FF:000005">
    <property type="entry name" value="Dynein heavy chain, putative"/>
    <property type="match status" value="1"/>
</dbReference>
<dbReference type="InterPro" id="IPR026983">
    <property type="entry name" value="DHC"/>
</dbReference>
<feature type="compositionally biased region" description="Basic and acidic residues" evidence="15">
    <location>
        <begin position="1387"/>
        <end position="1397"/>
    </location>
</feature>
<feature type="compositionally biased region" description="Low complexity" evidence="15">
    <location>
        <begin position="2084"/>
        <end position="2114"/>
    </location>
</feature>
<evidence type="ECO:0000256" key="7">
    <source>
        <dbReference type="ARBA" id="ARBA00022840"/>
    </source>
</evidence>
<evidence type="ECO:0000259" key="22">
    <source>
        <dbReference type="Pfam" id="PF17857"/>
    </source>
</evidence>
<evidence type="ECO:0000259" key="20">
    <source>
        <dbReference type="Pfam" id="PF12780"/>
    </source>
</evidence>
<dbReference type="GeneID" id="24530882"/>
<dbReference type="PANTHER" id="PTHR10676">
    <property type="entry name" value="DYNEIN HEAVY CHAIN FAMILY PROTEIN"/>
    <property type="match status" value="1"/>
</dbReference>
<dbReference type="Pfam" id="PF17857">
    <property type="entry name" value="AAA_lid_1"/>
    <property type="match status" value="1"/>
</dbReference>
<keyword evidence="7" id="KW-0067">ATP-binding</keyword>
<dbReference type="Gene3D" id="1.10.8.720">
    <property type="entry name" value="Region D6 of dynein motor"/>
    <property type="match status" value="1"/>
</dbReference>
<keyword evidence="12" id="KW-0206">Cytoskeleton</keyword>
<dbReference type="Gene3D" id="1.20.920.20">
    <property type="match status" value="1"/>
</dbReference>
<feature type="region of interest" description="Disordered" evidence="15">
    <location>
        <begin position="4169"/>
        <end position="4231"/>
    </location>
</feature>
<feature type="region of interest" description="Disordered" evidence="15">
    <location>
        <begin position="2059"/>
        <end position="2114"/>
    </location>
</feature>
<keyword evidence="10" id="KW-0969">Cilium</keyword>
<feature type="domain" description="Dynein heavy chain 3 AAA+ lid" evidence="22">
    <location>
        <begin position="3782"/>
        <end position="3854"/>
    </location>
</feature>
<evidence type="ECO:0000259" key="24">
    <source>
        <dbReference type="Pfam" id="PF18199"/>
    </source>
</evidence>
<organism evidence="25 26">
    <name type="scientific">Plasmodium reichenowi</name>
    <dbReference type="NCBI Taxonomy" id="5854"/>
    <lineage>
        <taxon>Eukaryota</taxon>
        <taxon>Sar</taxon>
        <taxon>Alveolata</taxon>
        <taxon>Apicomplexa</taxon>
        <taxon>Aconoidasida</taxon>
        <taxon>Haemosporida</taxon>
        <taxon>Plasmodiidae</taxon>
        <taxon>Plasmodium</taxon>
        <taxon>Plasmodium (Laverania)</taxon>
    </lineage>
</organism>
<dbReference type="InterPro" id="IPR041589">
    <property type="entry name" value="DNAH3_AAA_lid_1"/>
</dbReference>
<feature type="coiled-coil region" evidence="14">
    <location>
        <begin position="767"/>
        <end position="794"/>
    </location>
</feature>
<evidence type="ECO:0000256" key="9">
    <source>
        <dbReference type="ARBA" id="ARBA00023054"/>
    </source>
</evidence>
<dbReference type="Gene3D" id="1.20.58.1120">
    <property type="match status" value="1"/>
</dbReference>
<dbReference type="FunFam" id="3.20.180.20:FF:000005">
    <property type="entry name" value="Dynein heavy chain, putative"/>
    <property type="match status" value="1"/>
</dbReference>
<feature type="coiled-coil region" evidence="14">
    <location>
        <begin position="4620"/>
        <end position="4696"/>
    </location>
</feature>
<dbReference type="Gene3D" id="1.20.920.30">
    <property type="match status" value="1"/>
</dbReference>
<evidence type="ECO:0000256" key="4">
    <source>
        <dbReference type="ARBA" id="ARBA00022701"/>
    </source>
</evidence>
<dbReference type="GO" id="GO:0036157">
    <property type="term" value="C:outer dynein arm"/>
    <property type="evidence" value="ECO:0007669"/>
    <property type="project" value="TreeGrafter"/>
</dbReference>
<dbReference type="InterPro" id="IPR024317">
    <property type="entry name" value="Dynein_heavy_chain_D4_dom"/>
</dbReference>
<feature type="compositionally biased region" description="Low complexity" evidence="15">
    <location>
        <begin position="1610"/>
        <end position="1628"/>
    </location>
</feature>
<feature type="compositionally biased region" description="Polar residues" evidence="15">
    <location>
        <begin position="5249"/>
        <end position="5269"/>
    </location>
</feature>
<dbReference type="Gene3D" id="3.20.180.20">
    <property type="entry name" value="Dynein heavy chain, N-terminal domain 2"/>
    <property type="match status" value="1"/>
</dbReference>
<dbReference type="GO" id="GO:0005524">
    <property type="term" value="F:ATP binding"/>
    <property type="evidence" value="ECO:0007669"/>
    <property type="project" value="UniProtKB-KW"/>
</dbReference>
<evidence type="ECO:0000313" key="25">
    <source>
        <dbReference type="EMBL" id="KYN98339.1"/>
    </source>
</evidence>
<feature type="domain" description="Dynein heavy chain C-terminal" evidence="24">
    <location>
        <begin position="5861"/>
        <end position="6122"/>
    </location>
</feature>
<dbReference type="GO" id="GO:0045505">
    <property type="term" value="F:dynein intermediate chain binding"/>
    <property type="evidence" value="ECO:0007669"/>
    <property type="project" value="InterPro"/>
</dbReference>
<dbReference type="InterPro" id="IPR042219">
    <property type="entry name" value="AAA_lid_11_sf"/>
</dbReference>
<dbReference type="Pfam" id="PF03028">
    <property type="entry name" value="Dynein_heavy"/>
    <property type="match status" value="1"/>
</dbReference>
<keyword evidence="4" id="KW-0493">Microtubule</keyword>
<feature type="compositionally biased region" description="Basic residues" evidence="15">
    <location>
        <begin position="1398"/>
        <end position="1410"/>
    </location>
</feature>
<keyword evidence="6" id="KW-0547">Nucleotide-binding</keyword>
<dbReference type="FunFam" id="3.10.490.20:FF:000010">
    <property type="entry name" value="Dynein heavy chain, putative"/>
    <property type="match status" value="1"/>
</dbReference>
<feature type="domain" description="Dynein heavy chain hydrolytic ATP-binding dynein motor region" evidence="18">
    <location>
        <begin position="2708"/>
        <end position="3039"/>
    </location>
</feature>
<feature type="compositionally biased region" description="Acidic residues" evidence="15">
    <location>
        <begin position="1629"/>
        <end position="1638"/>
    </location>
</feature>
<evidence type="ECO:0000256" key="2">
    <source>
        <dbReference type="ARBA" id="ARBA00008887"/>
    </source>
</evidence>
<dbReference type="FunFam" id="3.40.50.300:FF:000738">
    <property type="entry name" value="Dynein heavy chain axonemal"/>
    <property type="match status" value="1"/>
</dbReference>
<dbReference type="InterPro" id="IPR004273">
    <property type="entry name" value="Dynein_heavy_D6_P-loop"/>
</dbReference>